<dbReference type="Gene3D" id="1.10.10.10">
    <property type="entry name" value="Winged helix-like DNA-binding domain superfamily/Winged helix DNA-binding domain"/>
    <property type="match status" value="1"/>
</dbReference>
<reference evidence="2 3" key="1">
    <citation type="submission" date="2016-10" db="EMBL/GenBank/DDBJ databases">
        <authorList>
            <person name="de Groot N.N."/>
        </authorList>
    </citation>
    <scope>NUCLEOTIDE SEQUENCE [LARGE SCALE GENOMIC DNA]</scope>
    <source>
        <strain evidence="2 3">CCM7597</strain>
    </source>
</reference>
<accession>A0A1H4GEW7</accession>
<dbReference type="EMBL" id="FNQR01000015">
    <property type="protein sequence ID" value="SEB08037.1"/>
    <property type="molecule type" value="Genomic_DNA"/>
</dbReference>
<protein>
    <submittedName>
        <fullName evidence="2">Predicted transcriptional regulator, ArsR family</fullName>
    </submittedName>
</protein>
<keyword evidence="3" id="KW-1185">Reference proteome</keyword>
<proteinExistence type="predicted"/>
<dbReference type="InterPro" id="IPR036390">
    <property type="entry name" value="WH_DNA-bd_sf"/>
</dbReference>
<evidence type="ECO:0000313" key="2">
    <source>
        <dbReference type="EMBL" id="SEB08037.1"/>
    </source>
</evidence>
<dbReference type="RefSeq" id="WP_093046018.1">
    <property type="nucleotide sequence ID" value="NZ_FNQR01000015.1"/>
</dbReference>
<dbReference type="PANTHER" id="PTHR38600:SF2">
    <property type="entry name" value="SLL0088 PROTEIN"/>
    <property type="match status" value="1"/>
</dbReference>
<organism evidence="2 3">
    <name type="scientific">Thalassobacillus cyri</name>
    <dbReference type="NCBI Taxonomy" id="571932"/>
    <lineage>
        <taxon>Bacteria</taxon>
        <taxon>Bacillati</taxon>
        <taxon>Bacillota</taxon>
        <taxon>Bacilli</taxon>
        <taxon>Bacillales</taxon>
        <taxon>Bacillaceae</taxon>
        <taxon>Thalassobacillus</taxon>
    </lineage>
</organism>
<dbReference type="OrthoDB" id="155998at2"/>
<name>A0A1H4GEW7_9BACI</name>
<evidence type="ECO:0000313" key="3">
    <source>
        <dbReference type="Proteomes" id="UP000198584"/>
    </source>
</evidence>
<dbReference type="AlphaFoldDB" id="A0A1H4GEW7"/>
<dbReference type="Pfam" id="PF08279">
    <property type="entry name" value="HTH_11"/>
    <property type="match status" value="1"/>
</dbReference>
<dbReference type="InterPro" id="IPR036388">
    <property type="entry name" value="WH-like_DNA-bd_sf"/>
</dbReference>
<dbReference type="InterPro" id="IPR013196">
    <property type="entry name" value="HTH_11"/>
</dbReference>
<dbReference type="PANTHER" id="PTHR38600">
    <property type="entry name" value="TRANSCRIPTIONAL REGULATORY PROTEIN"/>
    <property type="match status" value="1"/>
</dbReference>
<gene>
    <name evidence="2" type="ORF">SAMN05421743_115103</name>
</gene>
<dbReference type="STRING" id="571932.SAMN05421743_115103"/>
<dbReference type="SUPFAM" id="SSF46785">
    <property type="entry name" value="Winged helix' DNA-binding domain"/>
    <property type="match status" value="1"/>
</dbReference>
<sequence>MKQSSTKDMILLLLKKNKSLTIAELAEKVAVSEIAVRKHIHFLEHDKLVKATVVRQPIGRPVNYYELSVKGQEAFTNHYESFSVGLLNDIEKLYGKPMVYELFHHRSKRMEEEYKRHMTSDSFRDQVEELAAIQERKGYMVELEKQNDKAYTLKQYNCPIWNIAQHYKSICGHEVKLFSDVLADSDVKAEKTIISGEVCCTFQITQKSQ</sequence>
<evidence type="ECO:0000259" key="1">
    <source>
        <dbReference type="Pfam" id="PF08279"/>
    </source>
</evidence>
<feature type="domain" description="Helix-turn-helix type 11" evidence="1">
    <location>
        <begin position="10"/>
        <end position="44"/>
    </location>
</feature>
<dbReference type="Proteomes" id="UP000198584">
    <property type="component" value="Unassembled WGS sequence"/>
</dbReference>